<sequence length="269" mass="30040">MAREQSPERQRAFQIYKDSGGKIANREIANIMAISEKSVSGWKCKDKWTEKLTGVPKKKERSTPEVLRSTPNNSKGKGGAPKGNKNALGHGPPLGSQNALGNRGGDGAPLGNDRAATHGLFRSFMPQDDETQQIMDMVEQMSPVDMIWQNIVIKYTAIIRAQKIMFVVDQKDETKSQTKSQDTAFGESAEWEYRYAWDKHAAFLNAQARAMSELRSLIKDFMAMSGRDDERRLKLEQMQANIDRTKAEIGKLGKGGDKLSGLRLEVEYG</sequence>
<evidence type="ECO:0000259" key="2">
    <source>
        <dbReference type="Pfam" id="PF10668"/>
    </source>
</evidence>
<gene>
    <name evidence="3" type="primary">terS</name>
    <name evidence="3" type="ORF">P4I72_29800</name>
</gene>
<keyword evidence="4" id="KW-1185">Reference proteome</keyword>
<dbReference type="EMBL" id="JARLKY010000090">
    <property type="protein sequence ID" value="MEC0231300.1"/>
    <property type="molecule type" value="Genomic_DNA"/>
</dbReference>
<dbReference type="InterPro" id="IPR018925">
    <property type="entry name" value="XtmA-like_N"/>
</dbReference>
<feature type="region of interest" description="Disordered" evidence="1">
    <location>
        <begin position="45"/>
        <end position="115"/>
    </location>
</feature>
<evidence type="ECO:0000313" key="4">
    <source>
        <dbReference type="Proteomes" id="UP001338137"/>
    </source>
</evidence>
<proteinExistence type="predicted"/>
<reference evidence="3 4" key="1">
    <citation type="submission" date="2023-03" db="EMBL/GenBank/DDBJ databases">
        <title>Bacillus Genome Sequencing.</title>
        <authorList>
            <person name="Dunlap C."/>
        </authorList>
    </citation>
    <scope>NUCLEOTIDE SEQUENCE [LARGE SCALE GENOMIC DNA]</scope>
    <source>
        <strain evidence="3 4">BD-533</strain>
    </source>
</reference>
<evidence type="ECO:0000313" key="3">
    <source>
        <dbReference type="EMBL" id="MEC0231300.1"/>
    </source>
</evidence>
<dbReference type="Pfam" id="PF10668">
    <property type="entry name" value="Phage_terminase"/>
    <property type="match status" value="1"/>
</dbReference>
<comment type="caution">
    <text evidence="3">The sequence shown here is derived from an EMBL/GenBank/DDBJ whole genome shotgun (WGS) entry which is preliminary data.</text>
</comment>
<accession>A0ABU6GBF8</accession>
<organism evidence="3 4">
    <name type="scientific">Paenibacillus alba</name>
    <dbReference type="NCBI Taxonomy" id="1197127"/>
    <lineage>
        <taxon>Bacteria</taxon>
        <taxon>Bacillati</taxon>
        <taxon>Bacillota</taxon>
        <taxon>Bacilli</taxon>
        <taxon>Bacillales</taxon>
        <taxon>Paenibacillaceae</taxon>
        <taxon>Paenibacillus</taxon>
    </lineage>
</organism>
<feature type="domain" description="PBSX phage terminase small subunit-like N-terminal" evidence="2">
    <location>
        <begin position="1"/>
        <end position="52"/>
    </location>
</feature>
<dbReference type="NCBIfam" id="NF040601">
    <property type="entry name" value="TerS_not_xtmA"/>
    <property type="match status" value="1"/>
</dbReference>
<evidence type="ECO:0000256" key="1">
    <source>
        <dbReference type="SAM" id="MobiDB-lite"/>
    </source>
</evidence>
<dbReference type="Proteomes" id="UP001338137">
    <property type="component" value="Unassembled WGS sequence"/>
</dbReference>
<dbReference type="RefSeq" id="WP_326075285.1">
    <property type="nucleotide sequence ID" value="NZ_JARLKY010000090.1"/>
</dbReference>
<protein>
    <submittedName>
        <fullName evidence="3">Phage terminase small subunit</fullName>
    </submittedName>
</protein>
<name>A0ABU6GBF8_9BACL</name>